<keyword evidence="4" id="KW-1185">Reference proteome</keyword>
<feature type="compositionally biased region" description="Polar residues" evidence="1">
    <location>
        <begin position="91"/>
        <end position="100"/>
    </location>
</feature>
<protein>
    <submittedName>
        <fullName evidence="3">Uncharacterized protein</fullName>
    </submittedName>
</protein>
<dbReference type="OrthoDB" id="190201at2759"/>
<reference evidence="3 4" key="3">
    <citation type="journal article" date="2017" name="Mol. Plant Pathol.">
        <title>A gapless genome sequence of the fungus Botrytis cinerea.</title>
        <authorList>
            <person name="Van Kan J.A."/>
            <person name="Stassen J.H."/>
            <person name="Mosbach A."/>
            <person name="Van Der Lee T.A."/>
            <person name="Faino L."/>
            <person name="Farmer A.D."/>
            <person name="Papasotiriou D.G."/>
            <person name="Zhou S."/>
            <person name="Seidl M.F."/>
            <person name="Cottam E."/>
            <person name="Edel D."/>
            <person name="Hahn M."/>
            <person name="Schwartz D.C."/>
            <person name="Dietrich R.A."/>
            <person name="Widdison S."/>
            <person name="Scalliet G."/>
        </authorList>
    </citation>
    <scope>NUCLEOTIDE SEQUENCE [LARGE SCALE GENOMIC DNA]</scope>
    <source>
        <strain evidence="3 4">B05.10</strain>
    </source>
</reference>
<keyword evidence="2" id="KW-1133">Transmembrane helix</keyword>
<evidence type="ECO:0000256" key="2">
    <source>
        <dbReference type="SAM" id="Phobius"/>
    </source>
</evidence>
<dbReference type="AlphaFoldDB" id="A0A384JL16"/>
<dbReference type="RefSeq" id="XP_024549504.1">
    <property type="nucleotide sequence ID" value="XM_024693718.1"/>
</dbReference>
<keyword evidence="2" id="KW-0472">Membrane</keyword>
<proteinExistence type="predicted"/>
<feature type="region of interest" description="Disordered" evidence="1">
    <location>
        <begin position="89"/>
        <end position="130"/>
    </location>
</feature>
<dbReference type="Proteomes" id="UP000001798">
    <property type="component" value="Chromosome 6"/>
</dbReference>
<reference evidence="3 4" key="1">
    <citation type="journal article" date="2011" name="PLoS Genet.">
        <title>Genomic analysis of the necrotrophic fungal pathogens Sclerotinia sclerotiorum and Botrytis cinerea.</title>
        <authorList>
            <person name="Amselem J."/>
            <person name="Cuomo C.A."/>
            <person name="van Kan J.A."/>
            <person name="Viaud M."/>
            <person name="Benito E.P."/>
            <person name="Couloux A."/>
            <person name="Coutinho P.M."/>
            <person name="de Vries R.P."/>
            <person name="Dyer P.S."/>
            <person name="Fillinger S."/>
            <person name="Fournier E."/>
            <person name="Gout L."/>
            <person name="Hahn M."/>
            <person name="Kohn L."/>
            <person name="Lapalu N."/>
            <person name="Plummer K.M."/>
            <person name="Pradier J.M."/>
            <person name="Quevillon E."/>
            <person name="Sharon A."/>
            <person name="Simon A."/>
            <person name="ten Have A."/>
            <person name="Tudzynski B."/>
            <person name="Tudzynski P."/>
            <person name="Wincker P."/>
            <person name="Andrew M."/>
            <person name="Anthouard V."/>
            <person name="Beever R.E."/>
            <person name="Beffa R."/>
            <person name="Benoit I."/>
            <person name="Bouzid O."/>
            <person name="Brault B."/>
            <person name="Chen Z."/>
            <person name="Choquer M."/>
            <person name="Collemare J."/>
            <person name="Cotton P."/>
            <person name="Danchin E.G."/>
            <person name="Da Silva C."/>
            <person name="Gautier A."/>
            <person name="Giraud C."/>
            <person name="Giraud T."/>
            <person name="Gonzalez C."/>
            <person name="Grossetete S."/>
            <person name="Guldener U."/>
            <person name="Henrissat B."/>
            <person name="Howlett B.J."/>
            <person name="Kodira C."/>
            <person name="Kretschmer M."/>
            <person name="Lappartient A."/>
            <person name="Leroch M."/>
            <person name="Levis C."/>
            <person name="Mauceli E."/>
            <person name="Neuveglise C."/>
            <person name="Oeser B."/>
            <person name="Pearson M."/>
            <person name="Poulain J."/>
            <person name="Poussereau N."/>
            <person name="Quesneville H."/>
            <person name="Rascle C."/>
            <person name="Schumacher J."/>
            <person name="Segurens B."/>
            <person name="Sexton A."/>
            <person name="Silva E."/>
            <person name="Sirven C."/>
            <person name="Soanes D.M."/>
            <person name="Talbot N.J."/>
            <person name="Templeton M."/>
            <person name="Yandava C."/>
            <person name="Yarden O."/>
            <person name="Zeng Q."/>
            <person name="Rollins J.A."/>
            <person name="Lebrun M.H."/>
            <person name="Dickman M."/>
        </authorList>
    </citation>
    <scope>NUCLEOTIDE SEQUENCE [LARGE SCALE GENOMIC DNA]</scope>
    <source>
        <strain evidence="3 4">B05.10</strain>
    </source>
</reference>
<reference evidence="3 4" key="2">
    <citation type="journal article" date="2012" name="Eukaryot. Cell">
        <title>Genome update of Botrytis cinerea strains B05.10 and T4.</title>
        <authorList>
            <person name="Staats M."/>
            <person name="van Kan J.A."/>
        </authorList>
    </citation>
    <scope>NUCLEOTIDE SEQUENCE [LARGE SCALE GENOMIC DNA]</scope>
    <source>
        <strain evidence="3 4">B05.10</strain>
    </source>
</reference>
<dbReference type="VEuPathDB" id="FungiDB:Bcin06g07100"/>
<feature type="compositionally biased region" description="Polar residues" evidence="1">
    <location>
        <begin position="239"/>
        <end position="249"/>
    </location>
</feature>
<feature type="transmembrane region" description="Helical" evidence="2">
    <location>
        <begin position="258"/>
        <end position="276"/>
    </location>
</feature>
<accession>A0A384JL16</accession>
<feature type="region of interest" description="Disordered" evidence="1">
    <location>
        <begin position="229"/>
        <end position="251"/>
    </location>
</feature>
<keyword evidence="2" id="KW-0812">Transmembrane</keyword>
<sequence>MYIMYARSTRRSKQSITRESYLQQDQTTVFEGPESMMQSQQYPPVFPQDLKEASMLYSMLPNIVQSRLPRIPSIRKSVDIYGFVSGRKSESTLSGANTPGSISSSSTTTLINERSSISSDGETDSYFLDESHSSDEEFPQLLKNGQLQAIEFFETNSGIAWKFANQGYNLLALALEESSAISQNTRFSNTSLARQLYVHGLTYLLRALPSDLSTEEKISLQSAMPAEMVESLQEESHSGENSQDSNTGEPPSVLQKSIAAIIIQLFILFQFILPYLKHLLTSAYQYDRTHKISEKVLSRGIVTVDTIGKSGLAVTGAVYGMSDGKVGQAITDAVAWAVEGVTGGLHEGVSEGLIMLGARNSTSPKRK</sequence>
<evidence type="ECO:0000313" key="4">
    <source>
        <dbReference type="Proteomes" id="UP000001798"/>
    </source>
</evidence>
<organism evidence="3 4">
    <name type="scientific">Botryotinia fuckeliana (strain B05.10)</name>
    <name type="common">Noble rot fungus</name>
    <name type="synonym">Botrytis cinerea</name>
    <dbReference type="NCBI Taxonomy" id="332648"/>
    <lineage>
        <taxon>Eukaryota</taxon>
        <taxon>Fungi</taxon>
        <taxon>Dikarya</taxon>
        <taxon>Ascomycota</taxon>
        <taxon>Pezizomycotina</taxon>
        <taxon>Leotiomycetes</taxon>
        <taxon>Helotiales</taxon>
        <taxon>Sclerotiniaceae</taxon>
        <taxon>Botrytis</taxon>
    </lineage>
</organism>
<dbReference type="EMBL" id="CP009810">
    <property type="protein sequence ID" value="ATZ51296.1"/>
    <property type="molecule type" value="Genomic_DNA"/>
</dbReference>
<dbReference type="KEGG" id="bfu:BCIN_06g07100"/>
<evidence type="ECO:0000256" key="1">
    <source>
        <dbReference type="SAM" id="MobiDB-lite"/>
    </source>
</evidence>
<name>A0A384JL16_BOTFB</name>
<feature type="compositionally biased region" description="Polar residues" evidence="1">
    <location>
        <begin position="110"/>
        <end position="120"/>
    </location>
</feature>
<evidence type="ECO:0000313" key="3">
    <source>
        <dbReference type="EMBL" id="ATZ51296.1"/>
    </source>
</evidence>
<dbReference type="GeneID" id="36394285"/>
<gene>
    <name evidence="3" type="ORF">BCIN_06g07100</name>
</gene>